<gene>
    <name evidence="8" type="ORF">ACFOJ9_15760</name>
</gene>
<name>A0ABV7MNH1_9HYPH</name>
<protein>
    <submittedName>
        <fullName evidence="8">GlsB/YeaQ/YmgE family stress response membrane protein</fullName>
    </submittedName>
</protein>
<feature type="transmembrane region" description="Helical" evidence="7">
    <location>
        <begin position="30"/>
        <end position="50"/>
    </location>
</feature>
<evidence type="ECO:0000256" key="1">
    <source>
        <dbReference type="ARBA" id="ARBA00004651"/>
    </source>
</evidence>
<organism evidence="8 9">
    <name type="scientific">Mesorhizobium cantuariense</name>
    <dbReference type="NCBI Taxonomy" id="1300275"/>
    <lineage>
        <taxon>Bacteria</taxon>
        <taxon>Pseudomonadati</taxon>
        <taxon>Pseudomonadota</taxon>
        <taxon>Alphaproteobacteria</taxon>
        <taxon>Hyphomicrobiales</taxon>
        <taxon>Phyllobacteriaceae</taxon>
        <taxon>Mesorhizobium</taxon>
    </lineage>
</organism>
<keyword evidence="3" id="KW-1003">Cell membrane</keyword>
<evidence type="ECO:0000256" key="2">
    <source>
        <dbReference type="ARBA" id="ARBA00011006"/>
    </source>
</evidence>
<evidence type="ECO:0000256" key="3">
    <source>
        <dbReference type="ARBA" id="ARBA00022475"/>
    </source>
</evidence>
<evidence type="ECO:0000313" key="8">
    <source>
        <dbReference type="EMBL" id="MFC3323225.1"/>
    </source>
</evidence>
<dbReference type="Proteomes" id="UP001595648">
    <property type="component" value="Unassembled WGS sequence"/>
</dbReference>
<evidence type="ECO:0000256" key="4">
    <source>
        <dbReference type="ARBA" id="ARBA00022692"/>
    </source>
</evidence>
<feature type="transmembrane region" description="Helical" evidence="7">
    <location>
        <begin position="62"/>
        <end position="82"/>
    </location>
</feature>
<keyword evidence="9" id="KW-1185">Reference proteome</keyword>
<dbReference type="InterPro" id="IPR007341">
    <property type="entry name" value="Transgly_assoc"/>
</dbReference>
<accession>A0ABV7MNH1</accession>
<evidence type="ECO:0000256" key="7">
    <source>
        <dbReference type="SAM" id="Phobius"/>
    </source>
</evidence>
<dbReference type="EMBL" id="JBHRVD010000001">
    <property type="protein sequence ID" value="MFC3323225.1"/>
    <property type="molecule type" value="Genomic_DNA"/>
</dbReference>
<proteinExistence type="inferred from homology"/>
<dbReference type="RefSeq" id="WP_378979689.1">
    <property type="nucleotide sequence ID" value="NZ_JBHRVD010000001.1"/>
</dbReference>
<reference evidence="9" key="1">
    <citation type="journal article" date="2019" name="Int. J. Syst. Evol. Microbiol.">
        <title>The Global Catalogue of Microorganisms (GCM) 10K type strain sequencing project: providing services to taxonomists for standard genome sequencing and annotation.</title>
        <authorList>
            <consortium name="The Broad Institute Genomics Platform"/>
            <consortium name="The Broad Institute Genome Sequencing Center for Infectious Disease"/>
            <person name="Wu L."/>
            <person name="Ma J."/>
        </authorList>
    </citation>
    <scope>NUCLEOTIDE SEQUENCE [LARGE SCALE GENOMIC DNA]</scope>
    <source>
        <strain evidence="9">ICMP 19515</strain>
    </source>
</reference>
<keyword evidence="4 7" id="KW-0812">Transmembrane</keyword>
<dbReference type="Pfam" id="PF04226">
    <property type="entry name" value="Transgly_assoc"/>
    <property type="match status" value="1"/>
</dbReference>
<evidence type="ECO:0000256" key="6">
    <source>
        <dbReference type="ARBA" id="ARBA00023136"/>
    </source>
</evidence>
<keyword evidence="6 7" id="KW-0472">Membrane</keyword>
<sequence>MEFLLSIDSVICLITGAIIGGLAGQIMKGLGLTGNILVGLAGGLIGGLAFDRLDVIDVGDMADPAIAGLVGSVILLAIVGVVQRSRGVNGEVA</sequence>
<evidence type="ECO:0000256" key="5">
    <source>
        <dbReference type="ARBA" id="ARBA00022989"/>
    </source>
</evidence>
<comment type="similarity">
    <text evidence="2">Belongs to the UPF0410 family.</text>
</comment>
<feature type="transmembrane region" description="Helical" evidence="7">
    <location>
        <begin position="6"/>
        <end position="23"/>
    </location>
</feature>
<comment type="caution">
    <text evidence="8">The sequence shown here is derived from an EMBL/GenBank/DDBJ whole genome shotgun (WGS) entry which is preliminary data.</text>
</comment>
<evidence type="ECO:0000313" key="9">
    <source>
        <dbReference type="Proteomes" id="UP001595648"/>
    </source>
</evidence>
<keyword evidence="5 7" id="KW-1133">Transmembrane helix</keyword>
<comment type="subcellular location">
    <subcellularLocation>
        <location evidence="1">Cell membrane</location>
        <topology evidence="1">Multi-pass membrane protein</topology>
    </subcellularLocation>
</comment>